<dbReference type="InterPro" id="IPR000742">
    <property type="entry name" value="EGF"/>
</dbReference>
<keyword evidence="1" id="KW-1015">Disulfide bond</keyword>
<reference evidence="5" key="1">
    <citation type="submission" date="2021-06" db="EMBL/GenBank/DDBJ databases">
        <authorList>
            <person name="Kallberg Y."/>
            <person name="Tangrot J."/>
            <person name="Rosling A."/>
        </authorList>
    </citation>
    <scope>NUCLEOTIDE SEQUENCE</scope>
    <source>
        <strain evidence="5">CL551</strain>
    </source>
</reference>
<evidence type="ECO:0000256" key="1">
    <source>
        <dbReference type="PROSITE-ProRule" id="PRU00076"/>
    </source>
</evidence>
<dbReference type="PROSITE" id="PS00022">
    <property type="entry name" value="EGF_1"/>
    <property type="match status" value="1"/>
</dbReference>
<dbReference type="OrthoDB" id="66620at2759"/>
<feature type="region of interest" description="Disordered" evidence="2">
    <location>
        <begin position="32"/>
        <end position="54"/>
    </location>
</feature>
<keyword evidence="3" id="KW-0812">Transmembrane</keyword>
<dbReference type="PROSITE" id="PS50026">
    <property type="entry name" value="EGF_3"/>
    <property type="match status" value="1"/>
</dbReference>
<keyword evidence="1" id="KW-0245">EGF-like domain</keyword>
<keyword evidence="3" id="KW-1133">Transmembrane helix</keyword>
<dbReference type="EMBL" id="CAJVPV010024702">
    <property type="protein sequence ID" value="CAG8727091.1"/>
    <property type="molecule type" value="Genomic_DNA"/>
</dbReference>
<dbReference type="PROSITE" id="PS01186">
    <property type="entry name" value="EGF_2"/>
    <property type="match status" value="1"/>
</dbReference>
<feature type="domain" description="EGF-like" evidence="4">
    <location>
        <begin position="65"/>
        <end position="99"/>
    </location>
</feature>
<feature type="compositionally biased region" description="Basic and acidic residues" evidence="2">
    <location>
        <begin position="45"/>
        <end position="54"/>
    </location>
</feature>
<protein>
    <submittedName>
        <fullName evidence="5">16262_t:CDS:1</fullName>
    </submittedName>
</protein>
<dbReference type="Proteomes" id="UP000789342">
    <property type="component" value="Unassembled WGS sequence"/>
</dbReference>
<feature type="transmembrane region" description="Helical" evidence="3">
    <location>
        <begin position="325"/>
        <end position="347"/>
    </location>
</feature>
<proteinExistence type="predicted"/>
<comment type="caution">
    <text evidence="1">Lacks conserved residue(s) required for the propagation of feature annotation.</text>
</comment>
<sequence length="359" mass="39910">CFMICNGFSDSPPHRDTEKSVNSRLSSPAIYLPGPKSHFSLKPKSVLETEDPPKKDPEKDCPPCFNCQLSAFPCSHFSECNIYDGKCECPPGFGGNDCSVPVCNSLADGRNRLPREVNQTCQCTEGWGGINCNMCLTDSVCDPLVPTRSNGTCYKGGLTVHENFQMCNVTNKKILDMLPDQPPQVTFSCNRKSENCDFQFWINQTESFYCHLTNCSFYQDINSEQNTTEYKCEKIKCQCIAGEMLCGKGGSIDLSDWLVEEINGPAEFSCYGSNDCRFSEPAMDQLILSIFGDKYISLDCFGGECLHISEVPKLDRPHKPDNTNIIIAAIIAVFTFVAGIFAAVFYLSRHWSPSSYGQI</sequence>
<evidence type="ECO:0000313" key="5">
    <source>
        <dbReference type="EMBL" id="CAG8727091.1"/>
    </source>
</evidence>
<evidence type="ECO:0000313" key="6">
    <source>
        <dbReference type="Proteomes" id="UP000789342"/>
    </source>
</evidence>
<evidence type="ECO:0000256" key="3">
    <source>
        <dbReference type="SAM" id="Phobius"/>
    </source>
</evidence>
<dbReference type="AlphaFoldDB" id="A0A9N9IB85"/>
<organism evidence="5 6">
    <name type="scientific">Acaulospora morrowiae</name>
    <dbReference type="NCBI Taxonomy" id="94023"/>
    <lineage>
        <taxon>Eukaryota</taxon>
        <taxon>Fungi</taxon>
        <taxon>Fungi incertae sedis</taxon>
        <taxon>Mucoromycota</taxon>
        <taxon>Glomeromycotina</taxon>
        <taxon>Glomeromycetes</taxon>
        <taxon>Diversisporales</taxon>
        <taxon>Acaulosporaceae</taxon>
        <taxon>Acaulospora</taxon>
    </lineage>
</organism>
<dbReference type="Gene3D" id="2.10.25.10">
    <property type="entry name" value="Laminin"/>
    <property type="match status" value="1"/>
</dbReference>
<evidence type="ECO:0000256" key="2">
    <source>
        <dbReference type="SAM" id="MobiDB-lite"/>
    </source>
</evidence>
<feature type="non-terminal residue" evidence="5">
    <location>
        <position position="359"/>
    </location>
</feature>
<keyword evidence="3" id="KW-0472">Membrane</keyword>
<name>A0A9N9IB85_9GLOM</name>
<comment type="caution">
    <text evidence="5">The sequence shown here is derived from an EMBL/GenBank/DDBJ whole genome shotgun (WGS) entry which is preliminary data.</text>
</comment>
<evidence type="ECO:0000259" key="4">
    <source>
        <dbReference type="PROSITE" id="PS50026"/>
    </source>
</evidence>
<feature type="disulfide bond" evidence="1">
    <location>
        <begin position="89"/>
        <end position="98"/>
    </location>
</feature>
<accession>A0A9N9IB85</accession>
<feature type="non-terminal residue" evidence="5">
    <location>
        <position position="1"/>
    </location>
</feature>
<keyword evidence="6" id="KW-1185">Reference proteome</keyword>
<gene>
    <name evidence="5" type="ORF">AMORRO_LOCUS13733</name>
</gene>